<accession>A0ABD2KE42</accession>
<dbReference type="Proteomes" id="UP001620645">
    <property type="component" value="Unassembled WGS sequence"/>
</dbReference>
<sequence>MATVVFLRPLLLSLVIFATVLTGVALFTPAWRGDMGLISTNCGGGGCGPWWDNQPGWYQTVIILVILAFIVELVVLTWTALSWVGFCPAALNFPLGFLCSVAATLLIASIATFAAGNPDQIVGKSGHAHLGYSYWLAVISALLMVFATIIACGVAGVLSKLTM</sequence>
<keyword evidence="3" id="KW-1185">Reference proteome</keyword>
<feature type="transmembrane region" description="Helical" evidence="1">
    <location>
        <begin position="134"/>
        <end position="158"/>
    </location>
</feature>
<dbReference type="PANTHER" id="PTHR34151:SF1">
    <property type="entry name" value="CASP-LIKE PROTEIN-RELATED"/>
    <property type="match status" value="1"/>
</dbReference>
<name>A0ABD2KE42_HETSC</name>
<evidence type="ECO:0000256" key="1">
    <source>
        <dbReference type="SAM" id="Phobius"/>
    </source>
</evidence>
<feature type="transmembrane region" description="Helical" evidence="1">
    <location>
        <begin position="93"/>
        <end position="114"/>
    </location>
</feature>
<comment type="caution">
    <text evidence="2">The sequence shown here is derived from an EMBL/GenBank/DDBJ whole genome shotgun (WGS) entry which is preliminary data.</text>
</comment>
<protein>
    <submittedName>
        <fullName evidence="2">Uncharacterized protein</fullName>
    </submittedName>
</protein>
<keyword evidence="1" id="KW-1133">Transmembrane helix</keyword>
<gene>
    <name evidence="2" type="ORF">niasHS_001573</name>
</gene>
<proteinExistence type="predicted"/>
<dbReference type="Pfam" id="PF06653">
    <property type="entry name" value="Claudin_3"/>
    <property type="match status" value="1"/>
</dbReference>
<evidence type="ECO:0000313" key="2">
    <source>
        <dbReference type="EMBL" id="KAL3101113.1"/>
    </source>
</evidence>
<organism evidence="2 3">
    <name type="scientific">Heterodera schachtii</name>
    <name type="common">Sugarbeet cyst nematode worm</name>
    <name type="synonym">Tylenchus schachtii</name>
    <dbReference type="NCBI Taxonomy" id="97005"/>
    <lineage>
        <taxon>Eukaryota</taxon>
        <taxon>Metazoa</taxon>
        <taxon>Ecdysozoa</taxon>
        <taxon>Nematoda</taxon>
        <taxon>Chromadorea</taxon>
        <taxon>Rhabditida</taxon>
        <taxon>Tylenchina</taxon>
        <taxon>Tylenchomorpha</taxon>
        <taxon>Tylenchoidea</taxon>
        <taxon>Heteroderidae</taxon>
        <taxon>Heteroderinae</taxon>
        <taxon>Heterodera</taxon>
    </lineage>
</organism>
<dbReference type="AlphaFoldDB" id="A0ABD2KE42"/>
<dbReference type="PANTHER" id="PTHR34151">
    <property type="entry name" value="PROTEIN CBG24195"/>
    <property type="match status" value="1"/>
</dbReference>
<keyword evidence="1" id="KW-0812">Transmembrane</keyword>
<keyword evidence="1" id="KW-0472">Membrane</keyword>
<reference evidence="2 3" key="1">
    <citation type="submission" date="2024-10" db="EMBL/GenBank/DDBJ databases">
        <authorList>
            <person name="Kim D."/>
        </authorList>
    </citation>
    <scope>NUCLEOTIDE SEQUENCE [LARGE SCALE GENOMIC DNA]</scope>
    <source>
        <strain evidence="2">Taebaek</strain>
    </source>
</reference>
<dbReference type="EMBL" id="JBICCN010000027">
    <property type="protein sequence ID" value="KAL3101113.1"/>
    <property type="molecule type" value="Genomic_DNA"/>
</dbReference>
<evidence type="ECO:0000313" key="3">
    <source>
        <dbReference type="Proteomes" id="UP001620645"/>
    </source>
</evidence>
<feature type="transmembrane region" description="Helical" evidence="1">
    <location>
        <begin position="57"/>
        <end position="81"/>
    </location>
</feature>
<dbReference type="InterPro" id="IPR009545">
    <property type="entry name" value="Claudin-like"/>
</dbReference>